<proteinExistence type="predicted"/>
<dbReference type="KEGG" id="camu:CA2015_1153"/>
<dbReference type="STRING" id="320787.CA2015_1153"/>
<dbReference type="InterPro" id="IPR011256">
    <property type="entry name" value="Reg_factor_effector_dom_sf"/>
</dbReference>
<feature type="domain" description="GyrI-like small molecule binding" evidence="1">
    <location>
        <begin position="52"/>
        <end position="236"/>
    </location>
</feature>
<evidence type="ECO:0000313" key="2">
    <source>
        <dbReference type="EMBL" id="AKP50602.1"/>
    </source>
</evidence>
<accession>A0A0H4PQP8</accession>
<evidence type="ECO:0000259" key="1">
    <source>
        <dbReference type="Pfam" id="PF06445"/>
    </source>
</evidence>
<keyword evidence="3" id="KW-1185">Reference proteome</keyword>
<sequence length="240" mass="27578">MGKLGKKLRRKQQWLAESSCCFQNQPKCSMKYQWRKSEKELYLPKAKPAKVIVPAFKFISISGEGNPNSSQFAECISVLYSLSYAVKMTLKKISDPPEGYQDYTVYPLEGDWDINAAAKAKFDGTINKDDLIFTIMIRQPNFVNKAFFEEMLAVTKKKKPQPLLENARFETIEEGPCLQMLHVGSYDNEAESFSKMEAYAKEAGLERLSKTHREIYLTDFRKVPEEKLKTVLRFKVKSVA</sequence>
<dbReference type="InterPro" id="IPR029442">
    <property type="entry name" value="GyrI-like"/>
</dbReference>
<organism evidence="2 3">
    <name type="scientific">Cyclobacterium amurskyense</name>
    <dbReference type="NCBI Taxonomy" id="320787"/>
    <lineage>
        <taxon>Bacteria</taxon>
        <taxon>Pseudomonadati</taxon>
        <taxon>Bacteroidota</taxon>
        <taxon>Cytophagia</taxon>
        <taxon>Cytophagales</taxon>
        <taxon>Cyclobacteriaceae</taxon>
        <taxon>Cyclobacterium</taxon>
    </lineage>
</organism>
<protein>
    <recommendedName>
        <fullName evidence="1">GyrI-like small molecule binding domain-containing protein</fullName>
    </recommendedName>
</protein>
<gene>
    <name evidence="2" type="ORF">CA2015_1153</name>
</gene>
<dbReference type="Proteomes" id="UP000036520">
    <property type="component" value="Chromosome"/>
</dbReference>
<dbReference type="InterPro" id="IPR008319">
    <property type="entry name" value="GyrI-like_CCH_Lin2189-like"/>
</dbReference>
<dbReference type="Gene3D" id="3.20.80.10">
    <property type="entry name" value="Regulatory factor, effector binding domain"/>
    <property type="match status" value="1"/>
</dbReference>
<reference evidence="2 3" key="1">
    <citation type="submission" date="2015-07" db="EMBL/GenBank/DDBJ databases">
        <authorList>
            <person name="Kim K.M."/>
        </authorList>
    </citation>
    <scope>NUCLEOTIDE SEQUENCE [LARGE SCALE GENOMIC DNA]</scope>
    <source>
        <strain evidence="2 3">KCTC 12363</strain>
    </source>
</reference>
<evidence type="ECO:0000313" key="3">
    <source>
        <dbReference type="Proteomes" id="UP000036520"/>
    </source>
</evidence>
<dbReference type="AlphaFoldDB" id="A0A0H4PQP8"/>
<dbReference type="Pfam" id="PF06445">
    <property type="entry name" value="GyrI-like"/>
    <property type="match status" value="1"/>
</dbReference>
<dbReference type="SUPFAM" id="SSF55136">
    <property type="entry name" value="Probable bacterial effector-binding domain"/>
    <property type="match status" value="1"/>
</dbReference>
<dbReference type="PIRSF" id="PIRSF031644">
    <property type="entry name" value="UCP031644"/>
    <property type="match status" value="1"/>
</dbReference>
<name>A0A0H4PQP8_9BACT</name>
<dbReference type="PATRIC" id="fig|320787.5.peg.1276"/>
<dbReference type="EMBL" id="CP012040">
    <property type="protein sequence ID" value="AKP50602.1"/>
    <property type="molecule type" value="Genomic_DNA"/>
</dbReference>